<feature type="transmembrane region" description="Helical" evidence="1">
    <location>
        <begin position="7"/>
        <end position="29"/>
    </location>
</feature>
<dbReference type="RefSeq" id="WP_183978597.1">
    <property type="nucleotide sequence ID" value="NZ_JACIBY010000014.1"/>
</dbReference>
<reference evidence="2 3" key="1">
    <citation type="submission" date="2020-08" db="EMBL/GenBank/DDBJ databases">
        <title>Genomic Encyclopedia of Type Strains, Phase IV (KMG-IV): sequencing the most valuable type-strain genomes for metagenomic binning, comparative biology and taxonomic classification.</title>
        <authorList>
            <person name="Goeker M."/>
        </authorList>
    </citation>
    <scope>NUCLEOTIDE SEQUENCE [LARGE SCALE GENOMIC DNA]</scope>
    <source>
        <strain evidence="2 3">DSM 17976</strain>
    </source>
</reference>
<dbReference type="Proteomes" id="UP000541352">
    <property type="component" value="Unassembled WGS sequence"/>
</dbReference>
<evidence type="ECO:0000313" key="3">
    <source>
        <dbReference type="Proteomes" id="UP000541352"/>
    </source>
</evidence>
<keyword evidence="1" id="KW-0812">Transmembrane</keyword>
<comment type="caution">
    <text evidence="2">The sequence shown here is derived from an EMBL/GenBank/DDBJ whole genome shotgun (WGS) entry which is preliminary data.</text>
</comment>
<keyword evidence="1" id="KW-1133">Transmembrane helix</keyword>
<keyword evidence="3" id="KW-1185">Reference proteome</keyword>
<keyword evidence="1" id="KW-0472">Membrane</keyword>
<organism evidence="2 3">
    <name type="scientific">Runella defluvii</name>
    <dbReference type="NCBI Taxonomy" id="370973"/>
    <lineage>
        <taxon>Bacteria</taxon>
        <taxon>Pseudomonadati</taxon>
        <taxon>Bacteroidota</taxon>
        <taxon>Cytophagia</taxon>
        <taxon>Cytophagales</taxon>
        <taxon>Spirosomataceae</taxon>
        <taxon>Runella</taxon>
    </lineage>
</organism>
<sequence>MKTAPRWLRFTVATIVIISGAVSLVANYVTIQDYLEKKKTLTSKE</sequence>
<accession>A0A7W5ZPB0</accession>
<protein>
    <submittedName>
        <fullName evidence="2">Uncharacterized protein</fullName>
    </submittedName>
</protein>
<name>A0A7W5ZPB0_9BACT</name>
<gene>
    <name evidence="2" type="ORF">FHS57_005149</name>
</gene>
<dbReference type="EMBL" id="JACIBY010000014">
    <property type="protein sequence ID" value="MBB3841128.1"/>
    <property type="molecule type" value="Genomic_DNA"/>
</dbReference>
<evidence type="ECO:0000313" key="2">
    <source>
        <dbReference type="EMBL" id="MBB3841128.1"/>
    </source>
</evidence>
<dbReference type="AlphaFoldDB" id="A0A7W5ZPB0"/>
<evidence type="ECO:0000256" key="1">
    <source>
        <dbReference type="SAM" id="Phobius"/>
    </source>
</evidence>
<proteinExistence type="predicted"/>